<evidence type="ECO:0000256" key="2">
    <source>
        <dbReference type="SAM" id="MobiDB-lite"/>
    </source>
</evidence>
<feature type="compositionally biased region" description="Low complexity" evidence="2">
    <location>
        <begin position="60"/>
        <end position="72"/>
    </location>
</feature>
<accession>A0A919SLF2</accession>
<protein>
    <recommendedName>
        <fullName evidence="8">Licheninase</fullName>
    </recommendedName>
</protein>
<reference evidence="6" key="1">
    <citation type="submission" date="2021-03" db="EMBL/GenBank/DDBJ databases">
        <title>Whole genome shotgun sequence of Actinoplanes consettensis NBRC 14913.</title>
        <authorList>
            <person name="Komaki H."/>
            <person name="Tamura T."/>
        </authorList>
    </citation>
    <scope>NUCLEOTIDE SEQUENCE</scope>
    <source>
        <strain evidence="6">NBRC 14913</strain>
    </source>
</reference>
<evidence type="ECO:0000259" key="4">
    <source>
        <dbReference type="PROSITE" id="PS50022"/>
    </source>
</evidence>
<evidence type="ECO:0000313" key="6">
    <source>
        <dbReference type="EMBL" id="GIM74587.1"/>
    </source>
</evidence>
<dbReference type="AlphaFoldDB" id="A0A919SLF2"/>
<keyword evidence="3" id="KW-0472">Membrane</keyword>
<dbReference type="SUPFAM" id="SSF49899">
    <property type="entry name" value="Concanavalin A-like lectins/glucanases"/>
    <property type="match status" value="1"/>
</dbReference>
<feature type="domain" description="GH16" evidence="5">
    <location>
        <begin position="337"/>
        <end position="594"/>
    </location>
</feature>
<comment type="caution">
    <text evidence="6">The sequence shown here is derived from an EMBL/GenBank/DDBJ whole genome shotgun (WGS) entry which is preliminary data.</text>
</comment>
<gene>
    <name evidence="6" type="ORF">Aco04nite_41080</name>
</gene>
<dbReference type="SUPFAM" id="SSF49785">
    <property type="entry name" value="Galactose-binding domain-like"/>
    <property type="match status" value="2"/>
</dbReference>
<dbReference type="Proteomes" id="UP000680865">
    <property type="component" value="Unassembled WGS sequence"/>
</dbReference>
<organism evidence="6 7">
    <name type="scientific">Winogradskya consettensis</name>
    <dbReference type="NCBI Taxonomy" id="113560"/>
    <lineage>
        <taxon>Bacteria</taxon>
        <taxon>Bacillati</taxon>
        <taxon>Actinomycetota</taxon>
        <taxon>Actinomycetes</taxon>
        <taxon>Micromonosporales</taxon>
        <taxon>Micromonosporaceae</taxon>
        <taxon>Winogradskya</taxon>
    </lineage>
</organism>
<dbReference type="Pfam" id="PF00722">
    <property type="entry name" value="Glyco_hydro_16"/>
    <property type="match status" value="1"/>
</dbReference>
<name>A0A919SLF2_9ACTN</name>
<feature type="region of interest" description="Disordered" evidence="2">
    <location>
        <begin position="40"/>
        <end position="76"/>
    </location>
</feature>
<dbReference type="InterPro" id="IPR000757">
    <property type="entry name" value="Beta-glucanase-like"/>
</dbReference>
<sequence>MPVFVRLSIGVRALVAAGAAVLLAVVIGIVVLLVTGGSDDAASGGGKCGTADVAKGRPVEASSSESDAMSPSYVTDGNPETRWGSAWGDPQSIQVDLGASMPICRVGIKWEKAYATAYDIQLSDDGQQWTAVYSTTTGTGGDVTAGVAGSGRYVRVLLRARATVYGYSIWDIQVNSGAGASTAPSMPPGATTEQLLSYMKPAEASSTRDTSQCTRCDASRVVDQDTATEWVTAEDKTGPAWVRVDLGAVADVRRVELVWGKAYAREYTLEGSWDGDNWTQLSTTDTGTGRVDDVPVTGQARFVRVSMKKGLSGAGYALWEFRIFGTGGAPIAPPGEAAVPSEPYSLVWGDDFDGASGSAPDPKKWVAEVGPGVTGELQYYTNNRNAALDGDGNLVIKAKREVTPGSKCPRDPVTRSTTCQYTSGRLNTNGLYSLTYGRVEARIKVSGTQGLWPAFWMLGADLYTGRATWPNSGEIDIMEHIGREPGISSSALHAAAYHGGDGIGGKYHTDGDLSDDFHTYAVDWRPDKIVFSVDGNAYFTADRAEVEKTRGPWVFDRPFVILLNNAIGGPFPGPPDSRTRLPQDMVVDYVHVYR</sequence>
<dbReference type="Pfam" id="PF00754">
    <property type="entry name" value="F5_F8_type_C"/>
    <property type="match status" value="2"/>
</dbReference>
<dbReference type="PROSITE" id="PS50022">
    <property type="entry name" value="FA58C_3"/>
    <property type="match status" value="2"/>
</dbReference>
<dbReference type="PROSITE" id="PS51762">
    <property type="entry name" value="GH16_2"/>
    <property type="match status" value="1"/>
</dbReference>
<proteinExistence type="inferred from homology"/>
<dbReference type="InterPro" id="IPR050546">
    <property type="entry name" value="Glycosyl_Hydrlase_16"/>
</dbReference>
<evidence type="ECO:0000313" key="7">
    <source>
        <dbReference type="Proteomes" id="UP000680865"/>
    </source>
</evidence>
<feature type="domain" description="F5/8 type C" evidence="4">
    <location>
        <begin position="48"/>
        <end position="177"/>
    </location>
</feature>
<dbReference type="EMBL" id="BOQP01000021">
    <property type="protein sequence ID" value="GIM74587.1"/>
    <property type="molecule type" value="Genomic_DNA"/>
</dbReference>
<dbReference type="GO" id="GO:0004553">
    <property type="term" value="F:hydrolase activity, hydrolyzing O-glycosyl compounds"/>
    <property type="evidence" value="ECO:0007669"/>
    <property type="project" value="InterPro"/>
</dbReference>
<keyword evidence="7" id="KW-1185">Reference proteome</keyword>
<comment type="similarity">
    <text evidence="1">Belongs to the glycosyl hydrolase 16 family.</text>
</comment>
<evidence type="ECO:0008006" key="8">
    <source>
        <dbReference type="Google" id="ProtNLM"/>
    </source>
</evidence>
<dbReference type="Gene3D" id="2.60.120.260">
    <property type="entry name" value="Galactose-binding domain-like"/>
    <property type="match status" value="2"/>
</dbReference>
<dbReference type="InterPro" id="IPR000421">
    <property type="entry name" value="FA58C"/>
</dbReference>
<feature type="domain" description="F5/8 type C" evidence="4">
    <location>
        <begin position="183"/>
        <end position="326"/>
    </location>
</feature>
<dbReference type="CDD" id="cd08023">
    <property type="entry name" value="GH16_laminarinase_like"/>
    <property type="match status" value="1"/>
</dbReference>
<dbReference type="PANTHER" id="PTHR10963">
    <property type="entry name" value="GLYCOSYL HYDROLASE-RELATED"/>
    <property type="match status" value="1"/>
</dbReference>
<dbReference type="Gene3D" id="2.60.120.200">
    <property type="match status" value="1"/>
</dbReference>
<keyword evidence="3" id="KW-0812">Transmembrane</keyword>
<dbReference type="InterPro" id="IPR013320">
    <property type="entry name" value="ConA-like_dom_sf"/>
</dbReference>
<evidence type="ECO:0000256" key="3">
    <source>
        <dbReference type="SAM" id="Phobius"/>
    </source>
</evidence>
<evidence type="ECO:0000259" key="5">
    <source>
        <dbReference type="PROSITE" id="PS51762"/>
    </source>
</evidence>
<dbReference type="InterPro" id="IPR008979">
    <property type="entry name" value="Galactose-bd-like_sf"/>
</dbReference>
<feature type="transmembrane region" description="Helical" evidence="3">
    <location>
        <begin position="12"/>
        <end position="34"/>
    </location>
</feature>
<dbReference type="GO" id="GO:0005975">
    <property type="term" value="P:carbohydrate metabolic process"/>
    <property type="evidence" value="ECO:0007669"/>
    <property type="project" value="InterPro"/>
</dbReference>
<keyword evidence="3" id="KW-1133">Transmembrane helix</keyword>
<dbReference type="PANTHER" id="PTHR10963:SF55">
    <property type="entry name" value="GLYCOSIDE HYDROLASE FAMILY 16 PROTEIN"/>
    <property type="match status" value="1"/>
</dbReference>
<evidence type="ECO:0000256" key="1">
    <source>
        <dbReference type="ARBA" id="ARBA00006865"/>
    </source>
</evidence>